<feature type="region of interest" description="Disordered" evidence="1">
    <location>
        <begin position="113"/>
        <end position="138"/>
    </location>
</feature>
<proteinExistence type="predicted"/>
<evidence type="ECO:0000313" key="3">
    <source>
        <dbReference type="EMBL" id="TKS54845.1"/>
    </source>
</evidence>
<evidence type="ECO:0000313" key="4">
    <source>
        <dbReference type="Proteomes" id="UP000298681"/>
    </source>
</evidence>
<organism evidence="3 4">
    <name type="scientific">Luteimonas yindakuii</name>
    <dbReference type="NCBI Taxonomy" id="2565782"/>
    <lineage>
        <taxon>Bacteria</taxon>
        <taxon>Pseudomonadati</taxon>
        <taxon>Pseudomonadota</taxon>
        <taxon>Gammaproteobacteria</taxon>
        <taxon>Lysobacterales</taxon>
        <taxon>Lysobacteraceae</taxon>
        <taxon>Luteimonas</taxon>
    </lineage>
</organism>
<evidence type="ECO:0000256" key="2">
    <source>
        <dbReference type="SAM" id="SignalP"/>
    </source>
</evidence>
<keyword evidence="2" id="KW-0732">Signal</keyword>
<gene>
    <name evidence="3" type="ORF">E4582_08785</name>
</gene>
<dbReference type="Proteomes" id="UP000298681">
    <property type="component" value="Unassembled WGS sequence"/>
</dbReference>
<dbReference type="PANTHER" id="PTHR39335">
    <property type="entry name" value="BLL4220 PROTEIN"/>
    <property type="match status" value="1"/>
</dbReference>
<evidence type="ECO:0008006" key="5">
    <source>
        <dbReference type="Google" id="ProtNLM"/>
    </source>
</evidence>
<dbReference type="EMBL" id="SPUH01000001">
    <property type="protein sequence ID" value="TKS54845.1"/>
    <property type="molecule type" value="Genomic_DNA"/>
</dbReference>
<feature type="compositionally biased region" description="Low complexity" evidence="1">
    <location>
        <begin position="36"/>
        <end position="57"/>
    </location>
</feature>
<dbReference type="AlphaFoldDB" id="A0A4Z1R8C4"/>
<dbReference type="InterPro" id="IPR005297">
    <property type="entry name" value="Lipoprotein_repeat"/>
</dbReference>
<reference evidence="3 4" key="1">
    <citation type="submission" date="2019-01" db="EMBL/GenBank/DDBJ databases">
        <authorList>
            <person name="Zhang S."/>
        </authorList>
    </citation>
    <scope>NUCLEOTIDE SEQUENCE [LARGE SCALE GENOMIC DNA]</scope>
    <source>
        <strain evidence="3 4">1626</strain>
    </source>
</reference>
<accession>A0A4Z1R8C4</accession>
<dbReference type="RefSeq" id="WP_134674202.1">
    <property type="nucleotide sequence ID" value="NZ_SPUH01000001.1"/>
</dbReference>
<feature type="region of interest" description="Disordered" evidence="1">
    <location>
        <begin position="26"/>
        <end position="70"/>
    </location>
</feature>
<sequence length="185" mass="18384">MSACLKSGSVLALLFLLTACQDRAPEDGASPGSQRAGAAADTATPAGTAPTAEAPAAGQGGTQDRSLLSIAGDGTGPGYLTDGAGQALYVLDGNVGGDRCDAACEEAWPPVLADGATPRADPRIGSGGAGTLPRNDGTRHVTYEGQPLYRYAADAGAGRTAGDGVEDQWGRWSLVRVDGAPAGNN</sequence>
<dbReference type="PROSITE" id="PS51257">
    <property type="entry name" value="PROKAR_LIPOPROTEIN"/>
    <property type="match status" value="1"/>
</dbReference>
<feature type="signal peptide" evidence="2">
    <location>
        <begin position="1"/>
        <end position="24"/>
    </location>
</feature>
<dbReference type="GO" id="GO:0043448">
    <property type="term" value="P:alkane catabolic process"/>
    <property type="evidence" value="ECO:0007669"/>
    <property type="project" value="TreeGrafter"/>
</dbReference>
<feature type="chain" id="PRO_5021321630" description="Lipoprotein with Yx(FWY)xxD motif" evidence="2">
    <location>
        <begin position="25"/>
        <end position="185"/>
    </location>
</feature>
<protein>
    <recommendedName>
        <fullName evidence="5">Lipoprotein with Yx(FWY)xxD motif</fullName>
    </recommendedName>
</protein>
<dbReference type="PANTHER" id="PTHR39335:SF1">
    <property type="entry name" value="BLL4220 PROTEIN"/>
    <property type="match status" value="1"/>
</dbReference>
<keyword evidence="4" id="KW-1185">Reference proteome</keyword>
<dbReference type="Pfam" id="PF03640">
    <property type="entry name" value="Lipoprotein_15"/>
    <property type="match status" value="1"/>
</dbReference>
<evidence type="ECO:0000256" key="1">
    <source>
        <dbReference type="SAM" id="MobiDB-lite"/>
    </source>
</evidence>
<comment type="caution">
    <text evidence="3">The sequence shown here is derived from an EMBL/GenBank/DDBJ whole genome shotgun (WGS) entry which is preliminary data.</text>
</comment>
<name>A0A4Z1R8C4_9GAMM</name>